<evidence type="ECO:0000313" key="2">
    <source>
        <dbReference type="EMBL" id="TGY72275.1"/>
    </source>
</evidence>
<reference evidence="1 3" key="1">
    <citation type="submission" date="2013-04" db="EMBL/GenBank/DDBJ databases">
        <title>The Genome Sequence of Bacteroides massiliensis dnLKV3.</title>
        <authorList>
            <consortium name="The Broad Institute Genomics Platform"/>
            <consortium name="The Broad Institute Genome Sequencing Center for Infectious Disease"/>
            <person name="Earl A."/>
            <person name="Xavier R."/>
            <person name="Kuhn K."/>
            <person name="Stappenbeck T."/>
            <person name="Walker B."/>
            <person name="Young S."/>
            <person name="Zeng Q."/>
            <person name="Gargeya S."/>
            <person name="Fitzgerald M."/>
            <person name="Haas B."/>
            <person name="Abouelleil A."/>
            <person name="Allen A.W."/>
            <person name="Alvarado L."/>
            <person name="Arachchi H.M."/>
            <person name="Berlin A.M."/>
            <person name="Chapman S.B."/>
            <person name="Gainer-Dewar J."/>
            <person name="Goldberg J."/>
            <person name="Griggs A."/>
            <person name="Gujja S."/>
            <person name="Hansen M."/>
            <person name="Howarth C."/>
            <person name="Imamovic A."/>
            <person name="Ireland A."/>
            <person name="Larimer J."/>
            <person name="McCowan C."/>
            <person name="Murphy C."/>
            <person name="Pearson M."/>
            <person name="Poon T.W."/>
            <person name="Priest M."/>
            <person name="Roberts A."/>
            <person name="Saif S."/>
            <person name="Shea T."/>
            <person name="Sisk P."/>
            <person name="Sykes S."/>
            <person name="Wortman J."/>
            <person name="Nusbaum C."/>
            <person name="Birren B."/>
        </authorList>
    </citation>
    <scope>NUCLEOTIDE SEQUENCE [LARGE SCALE GENOMIC DNA]</scope>
    <source>
        <strain evidence="3">dnLKV3</strain>
        <strain evidence="1">DnLKV3</strain>
    </source>
</reference>
<dbReference type="OrthoDB" id="9790745at2"/>
<organism evidence="1 3">
    <name type="scientific">Phocaeicola sartorii</name>
    <dbReference type="NCBI Taxonomy" id="671267"/>
    <lineage>
        <taxon>Bacteria</taxon>
        <taxon>Pseudomonadati</taxon>
        <taxon>Bacteroidota</taxon>
        <taxon>Bacteroidia</taxon>
        <taxon>Bacteroidales</taxon>
        <taxon>Bacteroidaceae</taxon>
        <taxon>Phocaeicola</taxon>
    </lineage>
</organism>
<dbReference type="InterPro" id="IPR052552">
    <property type="entry name" value="YeaO-like"/>
</dbReference>
<evidence type="ECO:0000313" key="1">
    <source>
        <dbReference type="EMBL" id="EOS14766.1"/>
    </source>
</evidence>
<accession>R9IB82</accession>
<proteinExistence type="predicted"/>
<comment type="caution">
    <text evidence="1">The sequence shown here is derived from an EMBL/GenBank/DDBJ whole genome shotgun (WGS) entry which is preliminary data.</text>
</comment>
<dbReference type="Proteomes" id="UP000310760">
    <property type="component" value="Unassembled WGS sequence"/>
</dbReference>
<sequence length="118" mass="14216">MTQVNIKRVYDEPSEQDGCRVLVDRLWPRGMKREYLKYDYWAKEVTPSNDLRKWFHADVEKRWGAFADMYQKELEESDAAKAFIDKMKAYSKVTLLYASREPERNHARVLKHYLDTHL</sequence>
<dbReference type="EMBL" id="SRYJ01000006">
    <property type="protein sequence ID" value="TGY72275.1"/>
    <property type="molecule type" value="Genomic_DNA"/>
</dbReference>
<dbReference type="HOGENOM" id="CLU_137928_1_0_10"/>
<reference evidence="2 4" key="2">
    <citation type="submission" date="2019-04" db="EMBL/GenBank/DDBJ databases">
        <title>Microbes associate with the intestines of laboratory mice.</title>
        <authorList>
            <person name="Navarre W."/>
            <person name="Wong E."/>
            <person name="Huang K."/>
            <person name="Tropini C."/>
            <person name="Ng K."/>
            <person name="Yu B."/>
        </authorList>
    </citation>
    <scope>NUCLEOTIDE SEQUENCE [LARGE SCALE GENOMIC DNA]</scope>
    <source>
        <strain evidence="2 4">NM22_B1</strain>
    </source>
</reference>
<dbReference type="AlphaFoldDB" id="R9IB82"/>
<protein>
    <submittedName>
        <fullName evidence="2">DUF488 family protein</fullName>
    </submittedName>
</protein>
<evidence type="ECO:0000313" key="3">
    <source>
        <dbReference type="Proteomes" id="UP000014200"/>
    </source>
</evidence>
<dbReference type="PANTHER" id="PTHR36849">
    <property type="entry name" value="CYTOPLASMIC PROTEIN-RELATED"/>
    <property type="match status" value="1"/>
</dbReference>
<dbReference type="Pfam" id="PF22752">
    <property type="entry name" value="DUF488-N3i"/>
    <property type="match status" value="1"/>
</dbReference>
<dbReference type="EMBL" id="ASSP01000006">
    <property type="protein sequence ID" value="EOS14766.1"/>
    <property type="molecule type" value="Genomic_DNA"/>
</dbReference>
<keyword evidence="3" id="KW-1185">Reference proteome</keyword>
<name>R9IB82_9BACT</name>
<dbReference type="PATRIC" id="fig|1235788.3.peg.781"/>
<dbReference type="STRING" id="1235788.C802_00774"/>
<gene>
    <name evidence="1" type="ORF">C802_00774</name>
    <name evidence="2" type="ORF">E5339_03665</name>
</gene>
<dbReference type="GeneID" id="82155797"/>
<evidence type="ECO:0000313" key="4">
    <source>
        <dbReference type="Proteomes" id="UP000310760"/>
    </source>
</evidence>
<dbReference type="Proteomes" id="UP000014200">
    <property type="component" value="Unassembled WGS sequence"/>
</dbReference>
<dbReference type="PANTHER" id="PTHR36849:SF1">
    <property type="entry name" value="CYTOPLASMIC PROTEIN"/>
    <property type="match status" value="1"/>
</dbReference>
<dbReference type="RefSeq" id="WP_016275246.1">
    <property type="nucleotide sequence ID" value="NZ_CAJUNV010000022.1"/>
</dbReference>